<evidence type="ECO:0000313" key="5">
    <source>
        <dbReference type="Proteomes" id="UP001529380"/>
    </source>
</evidence>
<feature type="transmembrane region" description="Helical" evidence="2">
    <location>
        <begin position="222"/>
        <end position="245"/>
    </location>
</feature>
<dbReference type="RefSeq" id="WP_289599992.1">
    <property type="nucleotide sequence ID" value="NZ_JAUDCL010000015.1"/>
</dbReference>
<feature type="transmembrane region" description="Helical" evidence="2">
    <location>
        <begin position="104"/>
        <end position="125"/>
    </location>
</feature>
<reference evidence="4 5" key="1">
    <citation type="submission" date="2023-06" db="EMBL/GenBank/DDBJ databases">
        <title>Identification and characterization of horizontal gene transfer across gut microbiota members of farm animals based on homology search.</title>
        <authorList>
            <person name="Schwarzerova J."/>
            <person name="Nykrynova M."/>
            <person name="Jureckova K."/>
            <person name="Cejkova D."/>
            <person name="Rychlik I."/>
        </authorList>
    </citation>
    <scope>NUCLEOTIDE SEQUENCE [LARGE SCALE GENOMIC DNA]</scope>
    <source>
        <strain evidence="4 5">ET340</strain>
    </source>
</reference>
<evidence type="ECO:0000256" key="2">
    <source>
        <dbReference type="SAM" id="Phobius"/>
    </source>
</evidence>
<organism evidence="4 5">
    <name type="scientific">Allofournierella massiliensis</name>
    <dbReference type="NCBI Taxonomy" id="1650663"/>
    <lineage>
        <taxon>Bacteria</taxon>
        <taxon>Bacillati</taxon>
        <taxon>Bacillota</taxon>
        <taxon>Clostridia</taxon>
        <taxon>Eubacteriales</taxon>
        <taxon>Oscillospiraceae</taxon>
        <taxon>Allofournierella</taxon>
    </lineage>
</organism>
<name>A0ABT7URG4_9FIRM</name>
<feature type="transmembrane region" description="Helical" evidence="2">
    <location>
        <begin position="196"/>
        <end position="216"/>
    </location>
</feature>
<keyword evidence="2" id="KW-1133">Transmembrane helix</keyword>
<feature type="transmembrane region" description="Helical" evidence="2">
    <location>
        <begin position="137"/>
        <end position="158"/>
    </location>
</feature>
<gene>
    <name evidence="4" type="ORF">QUW08_09265</name>
</gene>
<dbReference type="EMBL" id="JAUDCL010000015">
    <property type="protein sequence ID" value="MDM8201479.1"/>
    <property type="molecule type" value="Genomic_DNA"/>
</dbReference>
<protein>
    <submittedName>
        <fullName evidence="4">Helix-turn-helix transcriptional regulator</fullName>
    </submittedName>
</protein>
<keyword evidence="5" id="KW-1185">Reference proteome</keyword>
<feature type="domain" description="HTH cro/C1-type" evidence="3">
    <location>
        <begin position="7"/>
        <end position="61"/>
    </location>
</feature>
<dbReference type="PROSITE" id="PS50943">
    <property type="entry name" value="HTH_CROC1"/>
    <property type="match status" value="1"/>
</dbReference>
<feature type="transmembrane region" description="Helical" evidence="2">
    <location>
        <begin position="303"/>
        <end position="319"/>
    </location>
</feature>
<keyword evidence="1" id="KW-0238">DNA-binding</keyword>
<dbReference type="SUPFAM" id="SSF47413">
    <property type="entry name" value="lambda repressor-like DNA-binding domains"/>
    <property type="match status" value="1"/>
</dbReference>
<keyword evidence="2" id="KW-0812">Transmembrane</keyword>
<dbReference type="Pfam" id="PF01381">
    <property type="entry name" value="HTH_3"/>
    <property type="match status" value="1"/>
</dbReference>
<evidence type="ECO:0000256" key="1">
    <source>
        <dbReference type="ARBA" id="ARBA00023125"/>
    </source>
</evidence>
<evidence type="ECO:0000313" key="4">
    <source>
        <dbReference type="EMBL" id="MDM8201479.1"/>
    </source>
</evidence>
<dbReference type="PANTHER" id="PTHR46558:SF13">
    <property type="entry name" value="HTH-TYPE TRANSCRIPTIONAL REGULATOR IMMR"/>
    <property type="match status" value="1"/>
</dbReference>
<feature type="transmembrane region" description="Helical" evidence="2">
    <location>
        <begin position="277"/>
        <end position="297"/>
    </location>
</feature>
<accession>A0ABT7URG4</accession>
<dbReference type="PANTHER" id="PTHR46558">
    <property type="entry name" value="TRACRIPTIONAL REGULATORY PROTEIN-RELATED-RELATED"/>
    <property type="match status" value="1"/>
</dbReference>
<evidence type="ECO:0000259" key="3">
    <source>
        <dbReference type="PROSITE" id="PS50943"/>
    </source>
</evidence>
<dbReference type="InterPro" id="IPR010982">
    <property type="entry name" value="Lambda_DNA-bd_dom_sf"/>
</dbReference>
<comment type="caution">
    <text evidence="4">The sequence shown here is derived from an EMBL/GenBank/DDBJ whole genome shotgun (WGS) entry which is preliminary data.</text>
</comment>
<keyword evidence="2" id="KW-0472">Membrane</keyword>
<dbReference type="SMART" id="SM00530">
    <property type="entry name" value="HTH_XRE"/>
    <property type="match status" value="1"/>
</dbReference>
<sequence>MILAEKIMKLRKAQGWSQEELAMRLGVSRQSVSKWESMASMPDLDKILKMSELFGVSTDYLLKDNAAEEEGCAAPLPEEGPAPRPISLEEANAYMDLSARCHKFIALAVALFILSPVPLVAIAGMAEYGRLTLSEDVASAIGLLCLFVIVAAGVAILLPSGIKLERYEFLEKEPIALEYGVAGIVETKREAFASTYHSGLVVGIVLCILSVVPLFFCMALESELACVFAVCLLLTLIAVGVYIIIRVACPWETYEKLLEEGDYSREHKAENRRNDPFAGFYWCLTTAIYLAVSFYTGQWARTWIIWPVAAVLFAALLALRRMLRQPR</sequence>
<dbReference type="CDD" id="cd00093">
    <property type="entry name" value="HTH_XRE"/>
    <property type="match status" value="1"/>
</dbReference>
<dbReference type="Gene3D" id="1.10.260.40">
    <property type="entry name" value="lambda repressor-like DNA-binding domains"/>
    <property type="match status" value="1"/>
</dbReference>
<proteinExistence type="predicted"/>
<dbReference type="InterPro" id="IPR001387">
    <property type="entry name" value="Cro/C1-type_HTH"/>
</dbReference>
<dbReference type="Proteomes" id="UP001529380">
    <property type="component" value="Unassembled WGS sequence"/>
</dbReference>